<protein>
    <submittedName>
        <fullName evidence="7">Amino acid permease-associated region</fullName>
    </submittedName>
</protein>
<feature type="transmembrane region" description="Helical" evidence="6">
    <location>
        <begin position="243"/>
        <end position="265"/>
    </location>
</feature>
<evidence type="ECO:0000256" key="5">
    <source>
        <dbReference type="ARBA" id="ARBA00023136"/>
    </source>
</evidence>
<feature type="transmembrane region" description="Helical" evidence="6">
    <location>
        <begin position="20"/>
        <end position="38"/>
    </location>
</feature>
<evidence type="ECO:0000256" key="6">
    <source>
        <dbReference type="SAM" id="Phobius"/>
    </source>
</evidence>
<dbReference type="STRING" id="1198114.AciX9_2694"/>
<dbReference type="KEGG" id="acm:AciX9_2694"/>
<sequence length="465" mass="49777">MDPVAPANHELKRELRLWDLVPMQILLVVGITWAGIAARQGGTHVFFWVVAVLTLFIPTAAVVMFCVRLWPEEGGVYSWTRNAFGPFAGFMSGWNFALWALLTVSNIGIITATSLSYGLGPSAAWMTDSHALVVWLSAGLFGLILIINLFGFGIGKWVSHFGTAVMVLVTFLLILLLFFHPHATAAHPHVSPQKPFLFGLPLLTLLSLNLFSKISFNALTGLEQVAVFAGETKDPARAILRSAWIAAPLIVLIYVLMTGSILTYIPMDQVDLTGPVPQILSAAFSGGSSSGLDVGLLLGRGAILALAVALVAQYAVIVAETSRLPLVAGWDGILPAWFTRLHPRWGTPTRAIVVIVGASMVAALLATSGAGKQEAFQLIVTSGNLLYGVYYLMMFAIPLFVGARFWMKVAAVSGFLVSLLAMGFNLVPIVAVANAWVFAGKVVGAALFLNLVGMGVYWRGTRGRG</sequence>
<reference evidence="8" key="1">
    <citation type="submission" date="2011-01" db="EMBL/GenBank/DDBJ databases">
        <title>Complete sequence of chromosome of Acidobacterium sp. MP5ACTX9.</title>
        <authorList>
            <consortium name="US DOE Joint Genome Institute"/>
            <person name="Lucas S."/>
            <person name="Copeland A."/>
            <person name="Lapidus A."/>
            <person name="Cheng J.-F."/>
            <person name="Goodwin L."/>
            <person name="Pitluck S."/>
            <person name="Teshima H."/>
            <person name="Detter J.C."/>
            <person name="Han C."/>
            <person name="Tapia R."/>
            <person name="Land M."/>
            <person name="Hauser L."/>
            <person name="Kyrpides N."/>
            <person name="Ivanova N."/>
            <person name="Ovchinnikova G."/>
            <person name="Pagani I."/>
            <person name="Rawat S.R."/>
            <person name="Mannisto M."/>
            <person name="Haggblom M.M."/>
            <person name="Woyke T."/>
        </authorList>
    </citation>
    <scope>NUCLEOTIDE SEQUENCE [LARGE SCALE GENOMIC DNA]</scope>
    <source>
        <strain evidence="8">MP5ACTX9</strain>
    </source>
</reference>
<keyword evidence="3 6" id="KW-0812">Transmembrane</keyword>
<name>E8WX76_GRATM</name>
<dbReference type="RefSeq" id="WP_013581033.1">
    <property type="nucleotide sequence ID" value="NC_015064.1"/>
</dbReference>
<dbReference type="PIRSF" id="PIRSF006060">
    <property type="entry name" value="AA_transporter"/>
    <property type="match status" value="1"/>
</dbReference>
<dbReference type="OrthoDB" id="9791588at2"/>
<feature type="transmembrane region" description="Helical" evidence="6">
    <location>
        <begin position="376"/>
        <end position="397"/>
    </location>
</feature>
<dbReference type="EMBL" id="CP002480">
    <property type="protein sequence ID" value="ADW69718.1"/>
    <property type="molecule type" value="Genomic_DNA"/>
</dbReference>
<dbReference type="Proteomes" id="UP000000343">
    <property type="component" value="Chromosome"/>
</dbReference>
<evidence type="ECO:0000256" key="4">
    <source>
        <dbReference type="ARBA" id="ARBA00022989"/>
    </source>
</evidence>
<feature type="transmembrane region" description="Helical" evidence="6">
    <location>
        <begin position="96"/>
        <end position="119"/>
    </location>
</feature>
<keyword evidence="5 6" id="KW-0472">Membrane</keyword>
<dbReference type="PANTHER" id="PTHR42770">
    <property type="entry name" value="AMINO ACID TRANSPORTER-RELATED"/>
    <property type="match status" value="1"/>
</dbReference>
<organism evidence="8">
    <name type="scientific">Granulicella tundricola (strain ATCC BAA-1859 / DSM 23138 / MP5ACTX9)</name>
    <dbReference type="NCBI Taxonomy" id="1198114"/>
    <lineage>
        <taxon>Bacteria</taxon>
        <taxon>Pseudomonadati</taxon>
        <taxon>Acidobacteriota</taxon>
        <taxon>Terriglobia</taxon>
        <taxon>Terriglobales</taxon>
        <taxon>Acidobacteriaceae</taxon>
        <taxon>Granulicella</taxon>
    </lineage>
</organism>
<dbReference type="HOGENOM" id="CLU_533967_0_0_0"/>
<dbReference type="PANTHER" id="PTHR42770:SF7">
    <property type="entry name" value="MEMBRANE PROTEIN"/>
    <property type="match status" value="1"/>
</dbReference>
<evidence type="ECO:0000313" key="8">
    <source>
        <dbReference type="Proteomes" id="UP000000343"/>
    </source>
</evidence>
<dbReference type="InterPro" id="IPR050367">
    <property type="entry name" value="APC_superfamily"/>
</dbReference>
<feature type="transmembrane region" description="Helical" evidence="6">
    <location>
        <begin position="45"/>
        <end position="70"/>
    </location>
</feature>
<gene>
    <name evidence="7" type="ordered locus">AciX9_2694</name>
</gene>
<feature type="transmembrane region" description="Helical" evidence="6">
    <location>
        <begin position="351"/>
        <end position="370"/>
    </location>
</feature>
<dbReference type="GO" id="GO:0022857">
    <property type="term" value="F:transmembrane transporter activity"/>
    <property type="evidence" value="ECO:0007669"/>
    <property type="project" value="InterPro"/>
</dbReference>
<evidence type="ECO:0000256" key="2">
    <source>
        <dbReference type="ARBA" id="ARBA00022475"/>
    </source>
</evidence>
<dbReference type="Gene3D" id="1.20.1740.10">
    <property type="entry name" value="Amino acid/polyamine transporter I"/>
    <property type="match status" value="1"/>
</dbReference>
<dbReference type="Pfam" id="PF13520">
    <property type="entry name" value="AA_permease_2"/>
    <property type="match status" value="1"/>
</dbReference>
<dbReference type="InterPro" id="IPR002293">
    <property type="entry name" value="AA/rel_permease1"/>
</dbReference>
<accession>E8WX76</accession>
<feature type="transmembrane region" description="Helical" evidence="6">
    <location>
        <begin position="157"/>
        <end position="179"/>
    </location>
</feature>
<dbReference type="eggNOG" id="COG0531">
    <property type="taxonomic scope" value="Bacteria"/>
</dbReference>
<keyword evidence="4 6" id="KW-1133">Transmembrane helix</keyword>
<evidence type="ECO:0000313" key="7">
    <source>
        <dbReference type="EMBL" id="ADW69718.1"/>
    </source>
</evidence>
<feature type="transmembrane region" description="Helical" evidence="6">
    <location>
        <begin position="297"/>
        <end position="317"/>
    </location>
</feature>
<dbReference type="GO" id="GO:0005886">
    <property type="term" value="C:plasma membrane"/>
    <property type="evidence" value="ECO:0007669"/>
    <property type="project" value="UniProtKB-SubCell"/>
</dbReference>
<feature type="transmembrane region" description="Helical" evidence="6">
    <location>
        <begin position="131"/>
        <end position="151"/>
    </location>
</feature>
<dbReference type="AlphaFoldDB" id="E8WX76"/>
<feature type="transmembrane region" description="Helical" evidence="6">
    <location>
        <begin position="409"/>
        <end position="430"/>
    </location>
</feature>
<feature type="transmembrane region" description="Helical" evidence="6">
    <location>
        <begin position="436"/>
        <end position="458"/>
    </location>
</feature>
<keyword evidence="8" id="KW-1185">Reference proteome</keyword>
<proteinExistence type="predicted"/>
<evidence type="ECO:0000256" key="1">
    <source>
        <dbReference type="ARBA" id="ARBA00004651"/>
    </source>
</evidence>
<comment type="subcellular location">
    <subcellularLocation>
        <location evidence="1">Cell membrane</location>
        <topology evidence="1">Multi-pass membrane protein</topology>
    </subcellularLocation>
</comment>
<evidence type="ECO:0000256" key="3">
    <source>
        <dbReference type="ARBA" id="ARBA00022692"/>
    </source>
</evidence>
<keyword evidence="2" id="KW-1003">Cell membrane</keyword>
<dbReference type="PaxDb" id="1198114-AciX9_2694"/>